<protein>
    <recommendedName>
        <fullName evidence="2">Tyr recombinase domain-containing protein</fullName>
    </recommendedName>
</protein>
<dbReference type="RefSeq" id="WP_344616503.1">
    <property type="nucleotide sequence ID" value="NZ_BAAARV010000066.1"/>
</dbReference>
<feature type="domain" description="Tyr recombinase" evidence="2">
    <location>
        <begin position="1"/>
        <end position="74"/>
    </location>
</feature>
<evidence type="ECO:0000313" key="4">
    <source>
        <dbReference type="Proteomes" id="UP001501444"/>
    </source>
</evidence>
<dbReference type="InterPro" id="IPR013762">
    <property type="entry name" value="Integrase-like_cat_sf"/>
</dbReference>
<dbReference type="InterPro" id="IPR050090">
    <property type="entry name" value="Tyrosine_recombinase_XerCD"/>
</dbReference>
<keyword evidence="4" id="KW-1185">Reference proteome</keyword>
<dbReference type="SUPFAM" id="SSF56349">
    <property type="entry name" value="DNA breaking-rejoining enzymes"/>
    <property type="match status" value="1"/>
</dbReference>
<evidence type="ECO:0000259" key="2">
    <source>
        <dbReference type="PROSITE" id="PS51898"/>
    </source>
</evidence>
<dbReference type="Pfam" id="PF00589">
    <property type="entry name" value="Phage_integrase"/>
    <property type="match status" value="1"/>
</dbReference>
<evidence type="ECO:0000256" key="1">
    <source>
        <dbReference type="ARBA" id="ARBA00023172"/>
    </source>
</evidence>
<dbReference type="Gene3D" id="1.10.443.10">
    <property type="entry name" value="Intergrase catalytic core"/>
    <property type="match status" value="1"/>
</dbReference>
<dbReference type="InterPro" id="IPR002104">
    <property type="entry name" value="Integrase_catalytic"/>
</dbReference>
<dbReference type="EMBL" id="BAAARV010000066">
    <property type="protein sequence ID" value="GAA2367077.1"/>
    <property type="molecule type" value="Genomic_DNA"/>
</dbReference>
<name>A0ABN3H1Z5_9ACTN</name>
<accession>A0ABN3H1Z5</accession>
<comment type="caution">
    <text evidence="3">The sequence shown here is derived from an EMBL/GenBank/DDBJ whole genome shotgun (WGS) entry which is preliminary data.</text>
</comment>
<dbReference type="InterPro" id="IPR011010">
    <property type="entry name" value="DNA_brk_join_enz"/>
</dbReference>
<evidence type="ECO:0000313" key="3">
    <source>
        <dbReference type="EMBL" id="GAA2367077.1"/>
    </source>
</evidence>
<sequence>MHPDTITRRFNRMVDLADVPRIRLHDVRHTYATLALDNGEDLKVVSDRLGHANVTVTAQIYTHRSVGKDRQSAERIAGQFFGKDWAMRA</sequence>
<gene>
    <name evidence="3" type="ORF">GCM10010170_066170</name>
</gene>
<dbReference type="Proteomes" id="UP001501444">
    <property type="component" value="Unassembled WGS sequence"/>
</dbReference>
<dbReference type="PANTHER" id="PTHR30349:SF64">
    <property type="entry name" value="PROPHAGE INTEGRASE INTD-RELATED"/>
    <property type="match status" value="1"/>
</dbReference>
<reference evidence="3 4" key="1">
    <citation type="journal article" date="2019" name="Int. J. Syst. Evol. Microbiol.">
        <title>The Global Catalogue of Microorganisms (GCM) 10K type strain sequencing project: providing services to taxonomists for standard genome sequencing and annotation.</title>
        <authorList>
            <consortium name="The Broad Institute Genomics Platform"/>
            <consortium name="The Broad Institute Genome Sequencing Center for Infectious Disease"/>
            <person name="Wu L."/>
            <person name="Ma J."/>
        </authorList>
    </citation>
    <scope>NUCLEOTIDE SEQUENCE [LARGE SCALE GENOMIC DNA]</scope>
    <source>
        <strain evidence="3 4">JCM 3272</strain>
    </source>
</reference>
<organism evidence="3 4">
    <name type="scientific">Dactylosporangium salmoneum</name>
    <dbReference type="NCBI Taxonomy" id="53361"/>
    <lineage>
        <taxon>Bacteria</taxon>
        <taxon>Bacillati</taxon>
        <taxon>Actinomycetota</taxon>
        <taxon>Actinomycetes</taxon>
        <taxon>Micromonosporales</taxon>
        <taxon>Micromonosporaceae</taxon>
        <taxon>Dactylosporangium</taxon>
    </lineage>
</organism>
<dbReference type="PROSITE" id="PS51898">
    <property type="entry name" value="TYR_RECOMBINASE"/>
    <property type="match status" value="1"/>
</dbReference>
<dbReference type="PANTHER" id="PTHR30349">
    <property type="entry name" value="PHAGE INTEGRASE-RELATED"/>
    <property type="match status" value="1"/>
</dbReference>
<proteinExistence type="predicted"/>
<keyword evidence="1" id="KW-0233">DNA recombination</keyword>